<gene>
    <name evidence="1" type="ORF">KII88_02585</name>
</gene>
<protein>
    <submittedName>
        <fullName evidence="1">Uncharacterized protein</fullName>
    </submittedName>
</protein>
<proteinExistence type="predicted"/>
<accession>A0AB35FYC4</accession>
<sequence>MKVTHVLKDGTRMDSMKGYIIPYRDDTKKIYRAIVKAALATKDKEKSA</sequence>
<name>A0AB35FYC4_LEUGE</name>
<dbReference type="EMBL" id="JAHBFV010000006">
    <property type="protein sequence ID" value="MBZ6015426.1"/>
    <property type="molecule type" value="Genomic_DNA"/>
</dbReference>
<comment type="caution">
    <text evidence="1">The sequence shown here is derived from an EMBL/GenBank/DDBJ whole genome shotgun (WGS) entry which is preliminary data.</text>
</comment>
<organism evidence="1 2">
    <name type="scientific">Leuconostoc gelidum subsp. gelidum</name>
    <dbReference type="NCBI Taxonomy" id="1607839"/>
    <lineage>
        <taxon>Bacteria</taxon>
        <taxon>Bacillati</taxon>
        <taxon>Bacillota</taxon>
        <taxon>Bacilli</taxon>
        <taxon>Lactobacillales</taxon>
        <taxon>Lactobacillaceae</taxon>
        <taxon>Leuconostoc</taxon>
        <taxon>Leuconostoc gelidum group</taxon>
    </lineage>
</organism>
<reference evidence="1" key="1">
    <citation type="submission" date="2021-05" db="EMBL/GenBank/DDBJ databases">
        <title>Pangenome of Leuconostoc gelidum warrants species status for Leuconostoc gelidum subsp. gasicomitatum.</title>
        <authorList>
            <person name="Johansson P."/>
            <person name="Sade E."/>
            <person name="Hultman J."/>
            <person name="Auvinen P."/>
            <person name="Bjorkroth J."/>
        </authorList>
    </citation>
    <scope>NUCLEOTIDE SEQUENCE</scope>
    <source>
        <strain evidence="1">C220d</strain>
    </source>
</reference>
<dbReference type="InterPro" id="IPR059211">
    <property type="entry name" value="BOW99_gp33-like"/>
</dbReference>
<dbReference type="RefSeq" id="WP_180385096.1">
    <property type="nucleotide sequence ID" value="NZ_JAHBFV010000006.1"/>
</dbReference>
<dbReference type="NCBIfam" id="NF047423">
    <property type="entry name" value="BOW99_gp33_fam"/>
    <property type="match status" value="1"/>
</dbReference>
<evidence type="ECO:0000313" key="1">
    <source>
        <dbReference type="EMBL" id="MBZ6015426.1"/>
    </source>
</evidence>
<evidence type="ECO:0000313" key="2">
    <source>
        <dbReference type="Proteomes" id="UP000727071"/>
    </source>
</evidence>
<dbReference type="Proteomes" id="UP000727071">
    <property type="component" value="Unassembled WGS sequence"/>
</dbReference>
<dbReference type="AlphaFoldDB" id="A0AB35FYC4"/>